<name>A0A1G9BVS9_9HYPH</name>
<gene>
    <name evidence="2" type="ORF">SAMN05428953_11582</name>
</gene>
<evidence type="ECO:0000313" key="3">
    <source>
        <dbReference type="Proteomes" id="UP000198894"/>
    </source>
</evidence>
<evidence type="ECO:0000256" key="1">
    <source>
        <dbReference type="SAM" id="Phobius"/>
    </source>
</evidence>
<dbReference type="AlphaFoldDB" id="A0A1G9BVS9"/>
<sequence>MSEDREAFNQRIEHARIAHESHRASTSSAYSVLSQFANTAMRAPAVASAGGIAVLLGFYSANSSVLKGSAAVADFNAALFWFFVSILLCVAAPGLAWFSQGFFFTSSSAYELAWEHPFVRATAKTKRFKTMGRVLQVVSVLLIVIAIVALIAGAWKFMAVADFIART</sequence>
<feature type="transmembrane region" description="Helical" evidence="1">
    <location>
        <begin position="134"/>
        <end position="155"/>
    </location>
</feature>
<keyword evidence="3" id="KW-1185">Reference proteome</keyword>
<dbReference type="Proteomes" id="UP000198894">
    <property type="component" value="Unassembled WGS sequence"/>
</dbReference>
<reference evidence="3" key="1">
    <citation type="submission" date="2016-10" db="EMBL/GenBank/DDBJ databases">
        <authorList>
            <person name="Varghese N."/>
            <person name="Submissions S."/>
        </authorList>
    </citation>
    <scope>NUCLEOTIDE SEQUENCE [LARGE SCALE GENOMIC DNA]</scope>
    <source>
        <strain evidence="3">CGMCC 1.11022</strain>
    </source>
</reference>
<keyword evidence="1" id="KW-1133">Transmembrane helix</keyword>
<keyword evidence="1" id="KW-0812">Transmembrane</keyword>
<proteinExistence type="predicted"/>
<feature type="transmembrane region" description="Helical" evidence="1">
    <location>
        <begin position="40"/>
        <end position="59"/>
    </location>
</feature>
<protein>
    <submittedName>
        <fullName evidence="2">Uncharacterized protein</fullName>
    </submittedName>
</protein>
<dbReference type="RefSeq" id="WP_091597046.1">
    <property type="nucleotide sequence ID" value="NZ_FNEE01000015.1"/>
</dbReference>
<evidence type="ECO:0000313" key="2">
    <source>
        <dbReference type="EMBL" id="SDK43490.1"/>
    </source>
</evidence>
<accession>A0A1G9BVS9</accession>
<organism evidence="2 3">
    <name type="scientific">Mesorhizobium muleiense</name>
    <dbReference type="NCBI Taxonomy" id="1004279"/>
    <lineage>
        <taxon>Bacteria</taxon>
        <taxon>Pseudomonadati</taxon>
        <taxon>Pseudomonadota</taxon>
        <taxon>Alphaproteobacteria</taxon>
        <taxon>Hyphomicrobiales</taxon>
        <taxon>Phyllobacteriaceae</taxon>
        <taxon>Mesorhizobium</taxon>
    </lineage>
</organism>
<feature type="transmembrane region" description="Helical" evidence="1">
    <location>
        <begin position="79"/>
        <end position="98"/>
    </location>
</feature>
<keyword evidence="1" id="KW-0472">Membrane</keyword>
<dbReference type="EMBL" id="FNEE01000015">
    <property type="protein sequence ID" value="SDK43490.1"/>
    <property type="molecule type" value="Genomic_DNA"/>
</dbReference>